<dbReference type="Proteomes" id="UP000799757">
    <property type="component" value="Unassembled WGS sequence"/>
</dbReference>
<dbReference type="Pfam" id="PF00107">
    <property type="entry name" value="ADH_zinc_N"/>
    <property type="match status" value="1"/>
</dbReference>
<evidence type="ECO:0000313" key="5">
    <source>
        <dbReference type="Proteomes" id="UP000799757"/>
    </source>
</evidence>
<dbReference type="SUPFAM" id="SSF51735">
    <property type="entry name" value="NAD(P)-binding Rossmann-fold domains"/>
    <property type="match status" value="1"/>
</dbReference>
<reference evidence="4" key="1">
    <citation type="journal article" date="2020" name="Stud. Mycol.">
        <title>101 Dothideomycetes genomes: a test case for predicting lifestyles and emergence of pathogens.</title>
        <authorList>
            <person name="Haridas S."/>
            <person name="Albert R."/>
            <person name="Binder M."/>
            <person name="Bloem J."/>
            <person name="Labutti K."/>
            <person name="Salamov A."/>
            <person name="Andreopoulos B."/>
            <person name="Baker S."/>
            <person name="Barry K."/>
            <person name="Bills G."/>
            <person name="Bluhm B."/>
            <person name="Cannon C."/>
            <person name="Castanera R."/>
            <person name="Culley D."/>
            <person name="Daum C."/>
            <person name="Ezra D."/>
            <person name="Gonzalez J."/>
            <person name="Henrissat B."/>
            <person name="Kuo A."/>
            <person name="Liang C."/>
            <person name="Lipzen A."/>
            <person name="Lutzoni F."/>
            <person name="Magnuson J."/>
            <person name="Mondo S."/>
            <person name="Nolan M."/>
            <person name="Ohm R."/>
            <person name="Pangilinan J."/>
            <person name="Park H.-J."/>
            <person name="Ramirez L."/>
            <person name="Alfaro M."/>
            <person name="Sun H."/>
            <person name="Tritt A."/>
            <person name="Yoshinaga Y."/>
            <person name="Zwiers L.-H."/>
            <person name="Turgeon B."/>
            <person name="Goodwin S."/>
            <person name="Spatafora J."/>
            <person name="Crous P."/>
            <person name="Grigoriev I."/>
        </authorList>
    </citation>
    <scope>NUCLEOTIDE SEQUENCE</scope>
    <source>
        <strain evidence="4">CBS 109.77</strain>
    </source>
</reference>
<dbReference type="EMBL" id="MU001761">
    <property type="protein sequence ID" value="KAF2799640.1"/>
    <property type="molecule type" value="Genomic_DNA"/>
</dbReference>
<organism evidence="4 5">
    <name type="scientific">Melanomma pulvis-pyrius CBS 109.77</name>
    <dbReference type="NCBI Taxonomy" id="1314802"/>
    <lineage>
        <taxon>Eukaryota</taxon>
        <taxon>Fungi</taxon>
        <taxon>Dikarya</taxon>
        <taxon>Ascomycota</taxon>
        <taxon>Pezizomycotina</taxon>
        <taxon>Dothideomycetes</taxon>
        <taxon>Pleosporomycetidae</taxon>
        <taxon>Pleosporales</taxon>
        <taxon>Melanommataceae</taxon>
        <taxon>Melanomma</taxon>
    </lineage>
</organism>
<feature type="domain" description="Enoyl reductase (ER)" evidence="3">
    <location>
        <begin position="10"/>
        <end position="314"/>
    </location>
</feature>
<dbReference type="SMART" id="SM00829">
    <property type="entry name" value="PKS_ER"/>
    <property type="match status" value="1"/>
</dbReference>
<evidence type="ECO:0000256" key="2">
    <source>
        <dbReference type="RuleBase" id="RU361277"/>
    </source>
</evidence>
<proteinExistence type="inferred from homology"/>
<comment type="similarity">
    <text evidence="2">Belongs to the zinc-containing alcohol dehydrogenase family.</text>
</comment>
<accession>A0A6A6XT56</accession>
<dbReference type="GO" id="GO:0008270">
    <property type="term" value="F:zinc ion binding"/>
    <property type="evidence" value="ECO:0007669"/>
    <property type="project" value="InterPro"/>
</dbReference>
<dbReference type="InterPro" id="IPR036291">
    <property type="entry name" value="NAD(P)-bd_dom_sf"/>
</dbReference>
<keyword evidence="1" id="KW-0560">Oxidoreductase</keyword>
<dbReference type="InterPro" id="IPR013154">
    <property type="entry name" value="ADH-like_N"/>
</dbReference>
<dbReference type="PROSITE" id="PS00059">
    <property type="entry name" value="ADH_ZINC"/>
    <property type="match status" value="1"/>
</dbReference>
<protein>
    <submittedName>
        <fullName evidence="4">Alcohol dehydrogenase GroES-like domain-containing protein</fullName>
    </submittedName>
</protein>
<dbReference type="OrthoDB" id="1879366at2759"/>
<evidence type="ECO:0000313" key="4">
    <source>
        <dbReference type="EMBL" id="KAF2799640.1"/>
    </source>
</evidence>
<comment type="cofactor">
    <cofactor evidence="2">
        <name>Zn(2+)</name>
        <dbReference type="ChEBI" id="CHEBI:29105"/>
    </cofactor>
</comment>
<dbReference type="GO" id="GO:0016491">
    <property type="term" value="F:oxidoreductase activity"/>
    <property type="evidence" value="ECO:0007669"/>
    <property type="project" value="UniProtKB-KW"/>
</dbReference>
<dbReference type="CDD" id="cd08254">
    <property type="entry name" value="hydroxyacyl_CoA_DH"/>
    <property type="match status" value="1"/>
</dbReference>
<keyword evidence="2" id="KW-0862">Zinc</keyword>
<sequence>MSAYRWNGPGTGLSLEKIPKPKPTAHQILLKVEACGICHSDCHILDGSGAEWIKMRPITLGHEVSGTIEDLGSHVSGFEISDRVVAALIAHPVRVPAIGLDINGGYAEYAVADISTIVPIPRNVSFEQAAVSTDALLTAYHAIAVQGEIHSGQTVAIIGLGGLGMMASRLCVLRGAVVYGVDTDESKFERAKEMGVKECATNLKDVKDVVFDVVMDFVGFTVTINAALDAVKENGRVVLVGLGGQLLSIAPMQIVLKNVELRGSLGGSKAELEIVLGLIADGSLEPDLQEIHFENLHEAFHLLEMGKTKGRLFTRPKYIV</sequence>
<dbReference type="InterPro" id="IPR002328">
    <property type="entry name" value="ADH_Zn_CS"/>
</dbReference>
<dbReference type="Pfam" id="PF08240">
    <property type="entry name" value="ADH_N"/>
    <property type="match status" value="1"/>
</dbReference>
<keyword evidence="5" id="KW-1185">Reference proteome</keyword>
<evidence type="ECO:0000256" key="1">
    <source>
        <dbReference type="ARBA" id="ARBA00023002"/>
    </source>
</evidence>
<dbReference type="Gene3D" id="3.90.180.10">
    <property type="entry name" value="Medium-chain alcohol dehydrogenases, catalytic domain"/>
    <property type="match status" value="1"/>
</dbReference>
<dbReference type="PANTHER" id="PTHR43189:SF1">
    <property type="entry name" value="ZINC-TYPE ALCOHOL DEHYDROGENASE-LIKE PROTEIN C1198.01"/>
    <property type="match status" value="1"/>
</dbReference>
<dbReference type="AlphaFoldDB" id="A0A6A6XT56"/>
<dbReference type="InterPro" id="IPR011032">
    <property type="entry name" value="GroES-like_sf"/>
</dbReference>
<dbReference type="SUPFAM" id="SSF50129">
    <property type="entry name" value="GroES-like"/>
    <property type="match status" value="1"/>
</dbReference>
<evidence type="ECO:0000259" key="3">
    <source>
        <dbReference type="SMART" id="SM00829"/>
    </source>
</evidence>
<name>A0A6A6XT56_9PLEO</name>
<dbReference type="InterPro" id="IPR013149">
    <property type="entry name" value="ADH-like_C"/>
</dbReference>
<dbReference type="InterPro" id="IPR020843">
    <property type="entry name" value="ER"/>
</dbReference>
<keyword evidence="2" id="KW-0479">Metal-binding</keyword>
<dbReference type="PANTHER" id="PTHR43189">
    <property type="entry name" value="ZINC-TYPE ALCOHOL DEHYDROGENASE-LIKE PROTEIN C1198.01-RELATED"/>
    <property type="match status" value="1"/>
</dbReference>
<gene>
    <name evidence="4" type="ORF">K505DRAFT_230612</name>
</gene>